<reference evidence="2" key="1">
    <citation type="submission" date="2022-06" db="EMBL/GenBank/DDBJ databases">
        <title>Physiological and biochemical characterization and genomic elucidation of a strain of the genus Ensifer adhaerens M8 that combines arsenic oxidation and chromium reduction.</title>
        <authorList>
            <person name="Li X."/>
            <person name="Yu c."/>
        </authorList>
    </citation>
    <scope>NUCLEOTIDE SEQUENCE</scope>
    <source>
        <strain evidence="2">M8</strain>
        <plasmid evidence="2">pB</plasmid>
    </source>
</reference>
<protein>
    <submittedName>
        <fullName evidence="2">Uncharacterized protein</fullName>
    </submittedName>
</protein>
<feature type="region of interest" description="Disordered" evidence="1">
    <location>
        <begin position="1"/>
        <end position="23"/>
    </location>
</feature>
<proteinExistence type="predicted"/>
<dbReference type="RefSeq" id="WP_252161393.1">
    <property type="nucleotide sequence ID" value="NZ_CP098809.1"/>
</dbReference>
<name>A0A9Q9DEA4_ENSAD</name>
<dbReference type="Proteomes" id="UP001055460">
    <property type="component" value="Plasmid pB"/>
</dbReference>
<gene>
    <name evidence="2" type="ORF">NE863_30565</name>
</gene>
<keyword evidence="2" id="KW-0614">Plasmid</keyword>
<sequence length="306" mass="32199">MGFLGAHLGSSDTQDLKEPPSWNHQVTVERDTVAVAVNEDYETAIMHMFGFRTVPISVIAKAARGAGSSACILILDPGRADALKIINSNSVTSECGFQVNSSHSQRAFYAENQGKFAAPLIAVTGQSKLSGRLISPPPVDGSPVVPDPMAGMPEPVSPNDACTSQSLKTINSQGKSSLEPGIYCGGLTVNATDELTLKPGIYAFRRGALTLNTSAKVIGKDVLFYFEDAQSPLFLNGAAILQVSAPTSGAHAGILMFRGGRRRTAASSSASTRLLEASTMGRSTCPMRWSTGTSAEASIRNRSLPH</sequence>
<geneLocation type="plasmid" evidence="2 3">
    <name>pB</name>
</geneLocation>
<organism evidence="2 3">
    <name type="scientific">Ensifer adhaerens</name>
    <name type="common">Sinorhizobium morelense</name>
    <dbReference type="NCBI Taxonomy" id="106592"/>
    <lineage>
        <taxon>Bacteria</taxon>
        <taxon>Pseudomonadati</taxon>
        <taxon>Pseudomonadota</taxon>
        <taxon>Alphaproteobacteria</taxon>
        <taxon>Hyphomicrobiales</taxon>
        <taxon>Rhizobiaceae</taxon>
        <taxon>Sinorhizobium/Ensifer group</taxon>
        <taxon>Ensifer</taxon>
    </lineage>
</organism>
<dbReference type="EMBL" id="CP098809">
    <property type="protein sequence ID" value="USJ28196.1"/>
    <property type="molecule type" value="Genomic_DNA"/>
</dbReference>
<dbReference type="AlphaFoldDB" id="A0A9Q9DEA4"/>
<evidence type="ECO:0000313" key="3">
    <source>
        <dbReference type="Proteomes" id="UP001055460"/>
    </source>
</evidence>
<evidence type="ECO:0000256" key="1">
    <source>
        <dbReference type="SAM" id="MobiDB-lite"/>
    </source>
</evidence>
<evidence type="ECO:0000313" key="2">
    <source>
        <dbReference type="EMBL" id="USJ28196.1"/>
    </source>
</evidence>
<accession>A0A9Q9DEA4</accession>